<keyword evidence="3" id="KW-1185">Reference proteome</keyword>
<feature type="region of interest" description="Disordered" evidence="1">
    <location>
        <begin position="35"/>
        <end position="56"/>
    </location>
</feature>
<dbReference type="GO" id="GO:0005506">
    <property type="term" value="F:iron ion binding"/>
    <property type="evidence" value="ECO:0007669"/>
    <property type="project" value="InterPro"/>
</dbReference>
<dbReference type="SUPFAM" id="SSF48264">
    <property type="entry name" value="Cytochrome P450"/>
    <property type="match status" value="1"/>
</dbReference>
<protein>
    <recommendedName>
        <fullName evidence="4">Cytochrome P450</fullName>
    </recommendedName>
</protein>
<gene>
    <name evidence="2" type="ORF">BDW02DRAFT_569485</name>
</gene>
<dbReference type="InterPro" id="IPR036396">
    <property type="entry name" value="Cyt_P450_sf"/>
</dbReference>
<proteinExistence type="predicted"/>
<name>A0A6A5KKG4_9PLEO</name>
<evidence type="ECO:0008006" key="4">
    <source>
        <dbReference type="Google" id="ProtNLM"/>
    </source>
</evidence>
<dbReference type="GO" id="GO:0004497">
    <property type="term" value="F:monooxygenase activity"/>
    <property type="evidence" value="ECO:0007669"/>
    <property type="project" value="InterPro"/>
</dbReference>
<evidence type="ECO:0000313" key="2">
    <source>
        <dbReference type="EMBL" id="KAF1833953.1"/>
    </source>
</evidence>
<evidence type="ECO:0000313" key="3">
    <source>
        <dbReference type="Proteomes" id="UP000800040"/>
    </source>
</evidence>
<dbReference type="AlphaFoldDB" id="A0A6A5KKG4"/>
<evidence type="ECO:0000256" key="1">
    <source>
        <dbReference type="SAM" id="MobiDB-lite"/>
    </source>
</evidence>
<dbReference type="Gene3D" id="1.10.630.10">
    <property type="entry name" value="Cytochrome P450"/>
    <property type="match status" value="1"/>
</dbReference>
<organism evidence="2 3">
    <name type="scientific">Decorospora gaudefroyi</name>
    <dbReference type="NCBI Taxonomy" id="184978"/>
    <lineage>
        <taxon>Eukaryota</taxon>
        <taxon>Fungi</taxon>
        <taxon>Dikarya</taxon>
        <taxon>Ascomycota</taxon>
        <taxon>Pezizomycotina</taxon>
        <taxon>Dothideomycetes</taxon>
        <taxon>Pleosporomycetidae</taxon>
        <taxon>Pleosporales</taxon>
        <taxon>Pleosporineae</taxon>
        <taxon>Pleosporaceae</taxon>
        <taxon>Decorospora</taxon>
    </lineage>
</organism>
<dbReference type="GO" id="GO:0016705">
    <property type="term" value="F:oxidoreductase activity, acting on paired donors, with incorporation or reduction of molecular oxygen"/>
    <property type="evidence" value="ECO:0007669"/>
    <property type="project" value="InterPro"/>
</dbReference>
<sequence>MRPSWASLNDLTAHAGLCSLSSDYFYDLSLEAREQPDDREQSRVHRIKSEPFDHPPPKAFSPDYSVNLSMPSHTEELNKARNCAQIIQFAPNGKKYSNTQQARVEPNKRLKDVFGIDNVFTNETSVRKMEFLKEVECLMLNAMKMTDHTKDGNWGNLSHQAIAFLDDYMKRADTGSLDLAELTQYIVLKQSLCYLFEGTDEVLKKSDTQFEDITYIGRRINELWIETKKAGTNLPKEHQLVWSNEKALHNALRRVTFTMPNPSSSVPGGFISNDMGIPSRDPEIPRQNPLNLLLPAYETMWRVVMRCFLEVQHRNAQKSPDWLAVLRQYLEDLSDPECKPNEAFHKSSDATGKVCPAEIVKEALRLYPPTRRVHRMFNGEAVAANIEECQRFSILAGKDPLSFRPERWREICSEERQAFYDAAAGTSWIDYKRLKDSLKREEEALGHMPFAYYCAADHPKTKEFASKMIALLVAVLCHGLGNNWELEDPTILPPTGMPLGSDRGEYEKLMLKRRIS</sequence>
<dbReference type="GO" id="GO:0020037">
    <property type="term" value="F:heme binding"/>
    <property type="evidence" value="ECO:0007669"/>
    <property type="project" value="InterPro"/>
</dbReference>
<dbReference type="Proteomes" id="UP000800040">
    <property type="component" value="Unassembled WGS sequence"/>
</dbReference>
<accession>A0A6A5KKG4</accession>
<reference evidence="2" key="1">
    <citation type="submission" date="2020-01" db="EMBL/GenBank/DDBJ databases">
        <authorList>
            <consortium name="DOE Joint Genome Institute"/>
            <person name="Haridas S."/>
            <person name="Albert R."/>
            <person name="Binder M."/>
            <person name="Bloem J."/>
            <person name="Labutti K."/>
            <person name="Salamov A."/>
            <person name="Andreopoulos B."/>
            <person name="Baker S.E."/>
            <person name="Barry K."/>
            <person name="Bills G."/>
            <person name="Bluhm B.H."/>
            <person name="Cannon C."/>
            <person name="Castanera R."/>
            <person name="Culley D.E."/>
            <person name="Daum C."/>
            <person name="Ezra D."/>
            <person name="Gonzalez J.B."/>
            <person name="Henrissat B."/>
            <person name="Kuo A."/>
            <person name="Liang C."/>
            <person name="Lipzen A."/>
            <person name="Lutzoni F."/>
            <person name="Magnuson J."/>
            <person name="Mondo S."/>
            <person name="Nolan M."/>
            <person name="Ohm R."/>
            <person name="Pangilinan J."/>
            <person name="Park H.-J."/>
            <person name="Ramirez L."/>
            <person name="Alfaro M."/>
            <person name="Sun H."/>
            <person name="Tritt A."/>
            <person name="Yoshinaga Y."/>
            <person name="Zwiers L.-H."/>
            <person name="Turgeon B.G."/>
            <person name="Goodwin S.B."/>
            <person name="Spatafora J.W."/>
            <person name="Crous P.W."/>
            <person name="Grigoriev I.V."/>
        </authorList>
    </citation>
    <scope>NUCLEOTIDE SEQUENCE</scope>
    <source>
        <strain evidence="2">P77</strain>
    </source>
</reference>
<dbReference type="OrthoDB" id="10029320at2759"/>
<dbReference type="EMBL" id="ML975309">
    <property type="protein sequence ID" value="KAF1833953.1"/>
    <property type="molecule type" value="Genomic_DNA"/>
</dbReference>